<reference evidence="5" key="1">
    <citation type="submission" date="2018-07" db="EMBL/GenBank/DDBJ databases">
        <authorList>
            <consortium name="Genoscope - CEA"/>
            <person name="William W."/>
        </authorList>
    </citation>
    <scope>NUCLEOTIDE SEQUENCE</scope>
    <source>
        <strain evidence="5">IK1</strain>
    </source>
</reference>
<dbReference type="SUPFAM" id="SSF116734">
    <property type="entry name" value="DNA methylase specificity domain"/>
    <property type="match status" value="2"/>
</dbReference>
<protein>
    <submittedName>
        <fullName evidence="5">Restriction modification system DNA specificity domain-containing protein (Modular protein)</fullName>
    </submittedName>
</protein>
<evidence type="ECO:0000259" key="4">
    <source>
        <dbReference type="Pfam" id="PF01420"/>
    </source>
</evidence>
<evidence type="ECO:0000256" key="3">
    <source>
        <dbReference type="ARBA" id="ARBA00023125"/>
    </source>
</evidence>
<dbReference type="PANTHER" id="PTHR43140:SF1">
    <property type="entry name" value="TYPE I RESTRICTION ENZYME ECOKI SPECIFICITY SUBUNIT"/>
    <property type="match status" value="1"/>
</dbReference>
<dbReference type="CDD" id="cd16961">
    <property type="entry name" value="RMtype1_S_TRD-CR_like"/>
    <property type="match status" value="1"/>
</dbReference>
<evidence type="ECO:0000256" key="1">
    <source>
        <dbReference type="ARBA" id="ARBA00010923"/>
    </source>
</evidence>
<comment type="similarity">
    <text evidence="1">Belongs to the type-I restriction system S methylase family.</text>
</comment>
<dbReference type="GO" id="GO:0003677">
    <property type="term" value="F:DNA binding"/>
    <property type="evidence" value="ECO:0007669"/>
    <property type="project" value="UniProtKB-KW"/>
</dbReference>
<dbReference type="Gene3D" id="3.90.220.20">
    <property type="entry name" value="DNA methylase specificity domains"/>
    <property type="match status" value="2"/>
</dbReference>
<proteinExistence type="inferred from homology"/>
<organism evidence="5">
    <name type="scientific">Uncultured Desulfatiglans sp</name>
    <dbReference type="NCBI Taxonomy" id="1748965"/>
    <lineage>
        <taxon>Bacteria</taxon>
        <taxon>Pseudomonadati</taxon>
        <taxon>Thermodesulfobacteriota</taxon>
        <taxon>Desulfobacteria</taxon>
        <taxon>Desulfatiglandales</taxon>
        <taxon>Desulfatiglandaceae</taxon>
        <taxon>Desulfatiglans</taxon>
        <taxon>environmental samples</taxon>
    </lineage>
</organism>
<dbReference type="GO" id="GO:0009307">
    <property type="term" value="P:DNA restriction-modification system"/>
    <property type="evidence" value="ECO:0007669"/>
    <property type="project" value="UniProtKB-KW"/>
</dbReference>
<keyword evidence="3" id="KW-0238">DNA-binding</keyword>
<gene>
    <name evidence="5" type="ORF">TRIP_B180036</name>
</gene>
<name>A0A653A1C4_UNCDX</name>
<dbReference type="EMBL" id="UPXX01000010">
    <property type="protein sequence ID" value="VBB41841.1"/>
    <property type="molecule type" value="Genomic_DNA"/>
</dbReference>
<evidence type="ECO:0000256" key="2">
    <source>
        <dbReference type="ARBA" id="ARBA00022747"/>
    </source>
</evidence>
<keyword evidence="2" id="KW-0680">Restriction system</keyword>
<dbReference type="InterPro" id="IPR044946">
    <property type="entry name" value="Restrct_endonuc_typeI_TRD_sf"/>
</dbReference>
<dbReference type="AlphaFoldDB" id="A0A653A1C4"/>
<feature type="domain" description="Type I restriction modification DNA specificity" evidence="4">
    <location>
        <begin position="29"/>
        <end position="186"/>
    </location>
</feature>
<evidence type="ECO:0000313" key="5">
    <source>
        <dbReference type="EMBL" id="VBB41841.1"/>
    </source>
</evidence>
<dbReference type="InterPro" id="IPR000055">
    <property type="entry name" value="Restrct_endonuc_typeI_TRD"/>
</dbReference>
<accession>A0A653A1C4</accession>
<dbReference type="Pfam" id="PF01420">
    <property type="entry name" value="Methylase_S"/>
    <property type="match status" value="1"/>
</dbReference>
<dbReference type="InterPro" id="IPR051212">
    <property type="entry name" value="Type-I_RE_S_subunit"/>
</dbReference>
<dbReference type="PANTHER" id="PTHR43140">
    <property type="entry name" value="TYPE-1 RESTRICTION ENZYME ECOKI SPECIFICITY PROTEIN"/>
    <property type="match status" value="1"/>
</dbReference>
<sequence>MMSTVLKPYPEYRPSGLPWLGTIPSHWEVRRNGRLFAQRNETGYPDLPILEVSLKTGVRIRDLENAKRKQVMSEREKYKRAVKGDIAYNMMRMWQGAVGVAPEDGLISPAYVVARPLDGTDSRYFAYLFRTGAYMSEVNKYSHGIVTDRNRLYWDEFKQMPSPFPPLEEQNAIADYLDRKDTEIREFIRNKRRLVALLNECKLMIVNEAVTKGIDSNVKLKPSGIDWLGDIPEHWEARRLRTLAAVRASGVDKITNEDEVPVMLCNYVDVYKNDRITTALEFMKATARPEEIRAFELKAGDVIITKDSESWDDIAIPTFVPEALPGVVCAYHLALIRPFSGEIEGEFLFRAFSSDPVADQFRIAATGVTRFGLSQGAIKGAFFPLPPLEEQQAIIVHINEKCAEISQAILRAEREIELIEEYHTTLICDAVFGRLDVRHLAKPEKRRKPSVHFCRSVLAAEIVDRHRDTPRFGWIKLQKAILLAERHLELEEIQSRPVRAAAGPFDNAMMRSVHAQMKRSKWFDPQRQEGGGIAYLPMEKCGAHRNYFDRYWGDRKTSFDRLMELIHPMKTEQIEIVATLYAAWNDFLIQGETVDDDRLVDEVLNRWDASKKRISEDRWRAAIDWMREKNLVPKGYGRATERVQDGDC</sequence>